<dbReference type="EMBL" id="CAJVPV010060269">
    <property type="protein sequence ID" value="CAG8789801.1"/>
    <property type="molecule type" value="Genomic_DNA"/>
</dbReference>
<dbReference type="Proteomes" id="UP000789342">
    <property type="component" value="Unassembled WGS sequence"/>
</dbReference>
<keyword evidence="3" id="KW-1185">Reference proteome</keyword>
<keyword evidence="1" id="KW-0472">Membrane</keyword>
<protein>
    <submittedName>
        <fullName evidence="2">8608_t:CDS:1</fullName>
    </submittedName>
</protein>
<keyword evidence="1" id="KW-0812">Transmembrane</keyword>
<feature type="transmembrane region" description="Helical" evidence="1">
    <location>
        <begin position="92"/>
        <end position="111"/>
    </location>
</feature>
<keyword evidence="1" id="KW-1133">Transmembrane helix</keyword>
<evidence type="ECO:0000313" key="3">
    <source>
        <dbReference type="Proteomes" id="UP000789342"/>
    </source>
</evidence>
<dbReference type="AlphaFoldDB" id="A0A9N9JP02"/>
<feature type="non-terminal residue" evidence="2">
    <location>
        <position position="1"/>
    </location>
</feature>
<evidence type="ECO:0000256" key="1">
    <source>
        <dbReference type="SAM" id="Phobius"/>
    </source>
</evidence>
<proteinExistence type="predicted"/>
<evidence type="ECO:0000313" key="2">
    <source>
        <dbReference type="EMBL" id="CAG8789801.1"/>
    </source>
</evidence>
<gene>
    <name evidence="2" type="ORF">AMORRO_LOCUS18036</name>
</gene>
<comment type="caution">
    <text evidence="2">The sequence shown here is derived from an EMBL/GenBank/DDBJ whole genome shotgun (WGS) entry which is preliminary data.</text>
</comment>
<dbReference type="OrthoDB" id="10070851at2759"/>
<sequence length="157" mass="17577">FSNSPTRPTTTLRRRAHNYRQHKNRNHSTVKYTVSGEESITGKESITGSAGSINRTQESNVTAHLTPSDDNKYTGTFSTILMDPMSNMSLRGLLFAILVLLFAANISSFMYSKNYSRFAESSTKVVPSVPAVYIRDLEEQVFNISNEKVLYSVVDPE</sequence>
<reference evidence="2" key="1">
    <citation type="submission" date="2021-06" db="EMBL/GenBank/DDBJ databases">
        <authorList>
            <person name="Kallberg Y."/>
            <person name="Tangrot J."/>
            <person name="Rosling A."/>
        </authorList>
    </citation>
    <scope>NUCLEOTIDE SEQUENCE</scope>
    <source>
        <strain evidence="2">CL551</strain>
    </source>
</reference>
<feature type="non-terminal residue" evidence="2">
    <location>
        <position position="157"/>
    </location>
</feature>
<accession>A0A9N9JP02</accession>
<organism evidence="2 3">
    <name type="scientific">Acaulospora morrowiae</name>
    <dbReference type="NCBI Taxonomy" id="94023"/>
    <lineage>
        <taxon>Eukaryota</taxon>
        <taxon>Fungi</taxon>
        <taxon>Fungi incertae sedis</taxon>
        <taxon>Mucoromycota</taxon>
        <taxon>Glomeromycotina</taxon>
        <taxon>Glomeromycetes</taxon>
        <taxon>Diversisporales</taxon>
        <taxon>Acaulosporaceae</taxon>
        <taxon>Acaulospora</taxon>
    </lineage>
</organism>
<name>A0A9N9JP02_9GLOM</name>